<evidence type="ECO:0000256" key="5">
    <source>
        <dbReference type="ARBA" id="ARBA00022692"/>
    </source>
</evidence>
<dbReference type="SUPFAM" id="SSF103473">
    <property type="entry name" value="MFS general substrate transporter"/>
    <property type="match status" value="1"/>
</dbReference>
<dbReference type="InterPro" id="IPR020846">
    <property type="entry name" value="MFS_dom"/>
</dbReference>
<reference evidence="10 11" key="1">
    <citation type="submission" date="2018-04" db="EMBL/GenBank/DDBJ databases">
        <authorList>
            <person name="Zhang X."/>
            <person name="Yuan J."/>
            <person name="Li F."/>
            <person name="Xiang J."/>
        </authorList>
    </citation>
    <scope>NUCLEOTIDE SEQUENCE [LARGE SCALE GENOMIC DNA]</scope>
    <source>
        <tissue evidence="10">Muscle</tissue>
    </source>
</reference>
<feature type="transmembrane region" description="Helical" evidence="8">
    <location>
        <begin position="302"/>
        <end position="324"/>
    </location>
</feature>
<feature type="transmembrane region" description="Helical" evidence="8">
    <location>
        <begin position="129"/>
        <end position="150"/>
    </location>
</feature>
<evidence type="ECO:0000256" key="8">
    <source>
        <dbReference type="SAM" id="Phobius"/>
    </source>
</evidence>
<feature type="transmembrane region" description="Helical" evidence="8">
    <location>
        <begin position="15"/>
        <end position="38"/>
    </location>
</feature>
<feature type="transmembrane region" description="Helical" evidence="8">
    <location>
        <begin position="330"/>
        <end position="355"/>
    </location>
</feature>
<protein>
    <submittedName>
        <fullName evidence="10">Glucose transporter 8</fullName>
    </submittedName>
</protein>
<dbReference type="Pfam" id="PF00083">
    <property type="entry name" value="Sugar_tr"/>
    <property type="match status" value="1"/>
</dbReference>
<keyword evidence="3" id="KW-1003">Cell membrane</keyword>
<comment type="subcellular location">
    <subcellularLocation>
        <location evidence="1">Cell membrane</location>
        <topology evidence="1">Multi-pass membrane protein</topology>
    </subcellularLocation>
</comment>
<evidence type="ECO:0000256" key="7">
    <source>
        <dbReference type="ARBA" id="ARBA00023136"/>
    </source>
</evidence>
<evidence type="ECO:0000256" key="2">
    <source>
        <dbReference type="ARBA" id="ARBA00022448"/>
    </source>
</evidence>
<keyword evidence="5 8" id="KW-0812">Transmembrane</keyword>
<dbReference type="EMBL" id="QCYY01000207">
    <property type="protein sequence ID" value="ROT85705.1"/>
    <property type="molecule type" value="Genomic_DNA"/>
</dbReference>
<keyword evidence="7 8" id="KW-0472">Membrane</keyword>
<dbReference type="STRING" id="6689.A0A423UAJ6"/>
<evidence type="ECO:0000256" key="3">
    <source>
        <dbReference type="ARBA" id="ARBA00022475"/>
    </source>
</evidence>
<dbReference type="InterPro" id="IPR005828">
    <property type="entry name" value="MFS_sugar_transport-like"/>
</dbReference>
<feature type="transmembrane region" description="Helical" evidence="8">
    <location>
        <begin position="71"/>
        <end position="88"/>
    </location>
</feature>
<dbReference type="Gene3D" id="1.20.1250.20">
    <property type="entry name" value="MFS general substrate transporter like domains"/>
    <property type="match status" value="1"/>
</dbReference>
<evidence type="ECO:0000313" key="11">
    <source>
        <dbReference type="Proteomes" id="UP000283509"/>
    </source>
</evidence>
<evidence type="ECO:0000259" key="9">
    <source>
        <dbReference type="PROSITE" id="PS50850"/>
    </source>
</evidence>
<dbReference type="PANTHER" id="PTHR48021:SF1">
    <property type="entry name" value="GH07001P-RELATED"/>
    <property type="match status" value="1"/>
</dbReference>
<keyword evidence="2" id="KW-0813">Transport</keyword>
<dbReference type="InterPro" id="IPR005829">
    <property type="entry name" value="Sugar_transporter_CS"/>
</dbReference>
<evidence type="ECO:0000256" key="6">
    <source>
        <dbReference type="ARBA" id="ARBA00022989"/>
    </source>
</evidence>
<feature type="transmembrane region" description="Helical" evidence="8">
    <location>
        <begin position="271"/>
        <end position="295"/>
    </location>
</feature>
<feature type="transmembrane region" description="Helical" evidence="8">
    <location>
        <begin position="156"/>
        <end position="174"/>
    </location>
</feature>
<feature type="domain" description="Major facilitator superfamily (MFS) profile" evidence="9">
    <location>
        <begin position="1"/>
        <end position="422"/>
    </location>
</feature>
<name>A0A423UAJ6_PENVA</name>
<proteinExistence type="predicted"/>
<dbReference type="PRINTS" id="PR00171">
    <property type="entry name" value="SUGRTRNSPORT"/>
</dbReference>
<reference evidence="10 11" key="2">
    <citation type="submission" date="2019-01" db="EMBL/GenBank/DDBJ databases">
        <title>The decoding of complex shrimp genome reveals the adaptation for benthos swimmer, frequently molting mechanism and breeding impact on genome.</title>
        <authorList>
            <person name="Sun Y."/>
            <person name="Gao Y."/>
            <person name="Yu Y."/>
        </authorList>
    </citation>
    <scope>NUCLEOTIDE SEQUENCE [LARGE SCALE GENOMIC DNA]</scope>
    <source>
        <tissue evidence="10">Muscle</tissue>
    </source>
</reference>
<dbReference type="FunFam" id="1.20.1250.20:FF:000218">
    <property type="entry name" value="facilitated trehalose transporter Tret1"/>
    <property type="match status" value="1"/>
</dbReference>
<evidence type="ECO:0000256" key="1">
    <source>
        <dbReference type="ARBA" id="ARBA00004651"/>
    </source>
</evidence>
<gene>
    <name evidence="10" type="ORF">C7M84_008498</name>
</gene>
<dbReference type="GO" id="GO:0022857">
    <property type="term" value="F:transmembrane transporter activity"/>
    <property type="evidence" value="ECO:0007669"/>
    <property type="project" value="InterPro"/>
</dbReference>
<evidence type="ECO:0000313" key="10">
    <source>
        <dbReference type="EMBL" id="ROT85705.1"/>
    </source>
</evidence>
<comment type="caution">
    <text evidence="10">The sequence shown here is derived from an EMBL/GenBank/DDBJ whole genome shotgun (WGS) entry which is preliminary data.</text>
</comment>
<organism evidence="10 11">
    <name type="scientific">Penaeus vannamei</name>
    <name type="common">Whiteleg shrimp</name>
    <name type="synonym">Litopenaeus vannamei</name>
    <dbReference type="NCBI Taxonomy" id="6689"/>
    <lineage>
        <taxon>Eukaryota</taxon>
        <taxon>Metazoa</taxon>
        <taxon>Ecdysozoa</taxon>
        <taxon>Arthropoda</taxon>
        <taxon>Crustacea</taxon>
        <taxon>Multicrustacea</taxon>
        <taxon>Malacostraca</taxon>
        <taxon>Eumalacostraca</taxon>
        <taxon>Eucarida</taxon>
        <taxon>Decapoda</taxon>
        <taxon>Dendrobranchiata</taxon>
        <taxon>Penaeoidea</taxon>
        <taxon>Penaeidae</taxon>
        <taxon>Penaeus</taxon>
    </lineage>
</organism>
<dbReference type="OrthoDB" id="6612291at2759"/>
<feature type="transmembrane region" description="Helical" evidence="8">
    <location>
        <begin position="94"/>
        <end position="117"/>
    </location>
</feature>
<keyword evidence="11" id="KW-1185">Reference proteome</keyword>
<dbReference type="InterPro" id="IPR050549">
    <property type="entry name" value="MFS_Trehalose_Transporter"/>
</dbReference>
<accession>A0A423UAJ6</accession>
<feature type="transmembrane region" description="Helical" evidence="8">
    <location>
        <begin position="394"/>
        <end position="418"/>
    </location>
</feature>
<sequence>MEARGQKAPLTPKQVVSLAVVSGTAIINGVMYGWSAVLPKLQEDTSRFTVTENDVSWLVGSLAECVGPRRVLAIITLPVAGLWLVQAFSPYLWLLYLARALMAVCGTGAVMVMNPLVAELCPARVRGGAAVLPEVFACLGNILSYLLASLLPWETATAVCAAPFLLLFFMILLVPESPYWLVRKNEIDAAERSLRLLLGRDGNVAGELEAIRSTTTLRQSEVKDQARELRKAHNAIPVVLTLSIFILRELGGKGPVFLYSVFMFRNAGVQLDAFYCTLFIGVVRFVSTCVSAFTLDLVGRKPLLMAAALICAASEGIVGTFLFLEVEEATWVPLTSITVFVVSYGIGLGPIPWVYLGELLPTPIRSLGASIITFGYSVFLSTVNLVFLKEMSSLGLGLTLLLFGGANLAIVPLVLLFVPETKGRTLQDLEKAFTPRKKIIQAEDNPGFESDEFSGR</sequence>
<dbReference type="AlphaFoldDB" id="A0A423UAJ6"/>
<dbReference type="PANTHER" id="PTHR48021">
    <property type="match status" value="1"/>
</dbReference>
<dbReference type="PROSITE" id="PS00216">
    <property type="entry name" value="SUGAR_TRANSPORT_1"/>
    <property type="match status" value="1"/>
</dbReference>
<keyword evidence="6 8" id="KW-1133">Transmembrane helix</keyword>
<evidence type="ECO:0000256" key="4">
    <source>
        <dbReference type="ARBA" id="ARBA00022597"/>
    </source>
</evidence>
<dbReference type="InterPro" id="IPR003663">
    <property type="entry name" value="Sugar/inositol_transpt"/>
</dbReference>
<dbReference type="Proteomes" id="UP000283509">
    <property type="component" value="Unassembled WGS sequence"/>
</dbReference>
<keyword evidence="4 10" id="KW-0762">Sugar transport</keyword>
<dbReference type="PROSITE" id="PS50850">
    <property type="entry name" value="MFS"/>
    <property type="match status" value="1"/>
</dbReference>
<dbReference type="InterPro" id="IPR036259">
    <property type="entry name" value="MFS_trans_sf"/>
</dbReference>
<feature type="transmembrane region" description="Helical" evidence="8">
    <location>
        <begin position="367"/>
        <end position="388"/>
    </location>
</feature>
<dbReference type="GO" id="GO:0005886">
    <property type="term" value="C:plasma membrane"/>
    <property type="evidence" value="ECO:0007669"/>
    <property type="project" value="UniProtKB-SubCell"/>
</dbReference>